<evidence type="ECO:0000256" key="2">
    <source>
        <dbReference type="SAM" id="Phobius"/>
    </source>
</evidence>
<keyword evidence="2" id="KW-0472">Membrane</keyword>
<dbReference type="Proteomes" id="UP000317378">
    <property type="component" value="Unassembled WGS sequence"/>
</dbReference>
<evidence type="ECO:0000313" key="3">
    <source>
        <dbReference type="EMBL" id="TPQ19927.1"/>
    </source>
</evidence>
<dbReference type="EMBL" id="VCHX02000150">
    <property type="protein sequence ID" value="TPQ19927.1"/>
    <property type="molecule type" value="Genomic_DNA"/>
</dbReference>
<dbReference type="OrthoDB" id="4333184at2"/>
<organism evidence="3 4">
    <name type="scientific">Streptomyces sporangiiformans</name>
    <dbReference type="NCBI Taxonomy" id="2315329"/>
    <lineage>
        <taxon>Bacteria</taxon>
        <taxon>Bacillati</taxon>
        <taxon>Actinomycetota</taxon>
        <taxon>Actinomycetes</taxon>
        <taxon>Kitasatosporales</taxon>
        <taxon>Streptomycetaceae</taxon>
        <taxon>Streptomyces</taxon>
    </lineage>
</organism>
<feature type="region of interest" description="Disordered" evidence="1">
    <location>
        <begin position="61"/>
        <end position="85"/>
    </location>
</feature>
<keyword evidence="2" id="KW-1133">Transmembrane helix</keyword>
<reference evidence="3 4" key="1">
    <citation type="submission" date="2019-06" db="EMBL/GenBank/DDBJ databases">
        <title>Streptomyces sporangiiformans sp. nov., a novel actinomycete isolated from soil in Mount Song.</title>
        <authorList>
            <person name="Han L."/>
        </authorList>
    </citation>
    <scope>NUCLEOTIDE SEQUENCE [LARGE SCALE GENOMIC DNA]</scope>
    <source>
        <strain evidence="3 4">NEAU-SSA 1</strain>
    </source>
</reference>
<sequence>MTGYSDTYAPSSISGVIHVASDVKDKENGFLSGISIISIITMALVVALVVILTAEVMWRERRQRRQEEPTAPSPQPDPREGEISP</sequence>
<gene>
    <name evidence="3" type="ORF">FGD71_023065</name>
</gene>
<keyword evidence="4" id="KW-1185">Reference proteome</keyword>
<proteinExistence type="predicted"/>
<dbReference type="AlphaFoldDB" id="A0A505DAT9"/>
<keyword evidence="2" id="KW-0812">Transmembrane</keyword>
<comment type="caution">
    <text evidence="3">The sequence shown here is derived from an EMBL/GenBank/DDBJ whole genome shotgun (WGS) entry which is preliminary data.</text>
</comment>
<evidence type="ECO:0000313" key="4">
    <source>
        <dbReference type="Proteomes" id="UP000317378"/>
    </source>
</evidence>
<evidence type="ECO:0000256" key="1">
    <source>
        <dbReference type="SAM" id="MobiDB-lite"/>
    </source>
</evidence>
<protein>
    <submittedName>
        <fullName evidence="3">Uncharacterized protein</fullName>
    </submittedName>
</protein>
<feature type="transmembrane region" description="Helical" evidence="2">
    <location>
        <begin position="30"/>
        <end position="54"/>
    </location>
</feature>
<accession>A0A505DAT9</accession>
<name>A0A505DAT9_9ACTN</name>
<dbReference type="RefSeq" id="WP_119102409.1">
    <property type="nucleotide sequence ID" value="NZ_QXMJ01000150.1"/>
</dbReference>